<gene>
    <name evidence="1" type="ORF">ACFPMF_16190</name>
</gene>
<dbReference type="RefSeq" id="WP_379846991.1">
    <property type="nucleotide sequence ID" value="NZ_JBHSMA010000004.1"/>
</dbReference>
<dbReference type="Gene3D" id="3.10.450.620">
    <property type="entry name" value="JHP933, nucleotidyltransferase-like core domain"/>
    <property type="match status" value="1"/>
</dbReference>
<dbReference type="EMBL" id="JBHSMA010000004">
    <property type="protein sequence ID" value="MFC5410860.1"/>
    <property type="molecule type" value="Genomic_DNA"/>
</dbReference>
<keyword evidence="1" id="KW-0808">Transferase</keyword>
<protein>
    <submittedName>
        <fullName evidence="1">Nucleotidyl transferase AbiEii/AbiGii toxin family protein</fullName>
    </submittedName>
</protein>
<dbReference type="Pfam" id="PF08843">
    <property type="entry name" value="AbiEii"/>
    <property type="match status" value="1"/>
</dbReference>
<sequence>MKLHENRDLFADAVTITAQQMKLPEIYVEKDYWVTLALQRIFTGSLAEFTVFKGGTALAKCFSFIQRFSEDIDLVLLKAPALSANQLKERLKRISNAVLEWLPEQEITGITNKKGMIRKTAHSYSRIFTGDFGQVRDLIILESSWLGSSEPVTTGQVSSFIYQMLKARGQDELAIKCNLLPFEVVLLAPTRTLCEKVMSLVRFSYTEKPLVDLRNKIRHVYDLHQLLQQEDISAFFDSDEFAGMLHKVGRDDEVSFRNNKDWLYRHPADALLFSNLDSVWPELRSTYYGSFKNLVFGELPADKAVFQTLTRIKKRLVSVDWTIEKANS</sequence>
<reference evidence="2" key="1">
    <citation type="journal article" date="2019" name="Int. J. Syst. Evol. Microbiol.">
        <title>The Global Catalogue of Microorganisms (GCM) 10K type strain sequencing project: providing services to taxonomists for standard genome sequencing and annotation.</title>
        <authorList>
            <consortium name="The Broad Institute Genomics Platform"/>
            <consortium name="The Broad Institute Genome Sequencing Center for Infectious Disease"/>
            <person name="Wu L."/>
            <person name="Ma J."/>
        </authorList>
    </citation>
    <scope>NUCLEOTIDE SEQUENCE [LARGE SCALE GENOMIC DNA]</scope>
    <source>
        <strain evidence="2">CCUG 55250</strain>
    </source>
</reference>
<evidence type="ECO:0000313" key="2">
    <source>
        <dbReference type="Proteomes" id="UP001596106"/>
    </source>
</evidence>
<keyword evidence="2" id="KW-1185">Reference proteome</keyword>
<organism evidence="1 2">
    <name type="scientific">Larkinella bovis</name>
    <dbReference type="NCBI Taxonomy" id="683041"/>
    <lineage>
        <taxon>Bacteria</taxon>
        <taxon>Pseudomonadati</taxon>
        <taxon>Bacteroidota</taxon>
        <taxon>Cytophagia</taxon>
        <taxon>Cytophagales</taxon>
        <taxon>Spirosomataceae</taxon>
        <taxon>Larkinella</taxon>
    </lineage>
</organism>
<dbReference type="InterPro" id="IPR014942">
    <property type="entry name" value="AbiEii"/>
</dbReference>
<comment type="caution">
    <text evidence="1">The sequence shown here is derived from an EMBL/GenBank/DDBJ whole genome shotgun (WGS) entry which is preliminary data.</text>
</comment>
<proteinExistence type="predicted"/>
<dbReference type="GO" id="GO:0016740">
    <property type="term" value="F:transferase activity"/>
    <property type="evidence" value="ECO:0007669"/>
    <property type="project" value="UniProtKB-KW"/>
</dbReference>
<name>A0ABW0IBI5_9BACT</name>
<dbReference type="Proteomes" id="UP001596106">
    <property type="component" value="Unassembled WGS sequence"/>
</dbReference>
<accession>A0ABW0IBI5</accession>
<evidence type="ECO:0000313" key="1">
    <source>
        <dbReference type="EMBL" id="MFC5410860.1"/>
    </source>
</evidence>